<accession>A0A3D8PBL9</accession>
<gene>
    <name evidence="1" type="ORF">DIE28_08030</name>
</gene>
<keyword evidence="2" id="KW-1185">Reference proteome</keyword>
<organism evidence="1 2">
    <name type="scientific">Paracoccus thiocyanatus</name>
    <dbReference type="NCBI Taxonomy" id="34006"/>
    <lineage>
        <taxon>Bacteria</taxon>
        <taxon>Pseudomonadati</taxon>
        <taxon>Pseudomonadota</taxon>
        <taxon>Alphaproteobacteria</taxon>
        <taxon>Rhodobacterales</taxon>
        <taxon>Paracoccaceae</taxon>
        <taxon>Paracoccus</taxon>
    </lineage>
</organism>
<name>A0A3D8PBL9_9RHOB</name>
<evidence type="ECO:0000313" key="1">
    <source>
        <dbReference type="EMBL" id="RDW13460.1"/>
    </source>
</evidence>
<dbReference type="AlphaFoldDB" id="A0A3D8PBL9"/>
<evidence type="ECO:0000313" key="2">
    <source>
        <dbReference type="Proteomes" id="UP000256679"/>
    </source>
</evidence>
<proteinExistence type="predicted"/>
<dbReference type="RefSeq" id="WP_115755534.1">
    <property type="nucleotide sequence ID" value="NZ_QFCQ01000034.1"/>
</dbReference>
<dbReference type="EMBL" id="QFCQ01000034">
    <property type="protein sequence ID" value="RDW13460.1"/>
    <property type="molecule type" value="Genomic_DNA"/>
</dbReference>
<dbReference type="Proteomes" id="UP000256679">
    <property type="component" value="Unassembled WGS sequence"/>
</dbReference>
<reference evidence="1 2" key="1">
    <citation type="submission" date="2018-05" db="EMBL/GenBank/DDBJ databases">
        <title>Whole genome sequencing of Paracoccus thiocyanatus SST.</title>
        <authorList>
            <person name="Ghosh W."/>
            <person name="Rameez M.J."/>
            <person name="Roy C."/>
        </authorList>
    </citation>
    <scope>NUCLEOTIDE SEQUENCE [LARGE SCALE GENOMIC DNA]</scope>
    <source>
        <strain evidence="1 2">SST</strain>
    </source>
</reference>
<sequence length="75" mass="8271">MLIRIILRVIPLAGAALFALAVHWADTPLKRARAAAETRQLAWSAGQVRCADPWGILPPYACPKRPETRKPPPPH</sequence>
<protein>
    <submittedName>
        <fullName evidence="1">Uncharacterized protein</fullName>
    </submittedName>
</protein>
<comment type="caution">
    <text evidence="1">The sequence shown here is derived from an EMBL/GenBank/DDBJ whole genome shotgun (WGS) entry which is preliminary data.</text>
</comment>